<dbReference type="Pfam" id="PF00126">
    <property type="entry name" value="HTH_1"/>
    <property type="match status" value="1"/>
</dbReference>
<accession>A0A238IXE6</accession>
<dbReference type="Gene3D" id="3.40.190.10">
    <property type="entry name" value="Periplasmic binding protein-like II"/>
    <property type="match status" value="2"/>
</dbReference>
<dbReference type="PANTHER" id="PTHR30126:SF2">
    <property type="entry name" value="HTH-TYPE TRANSCRIPTIONAL REGULATOR YJIE"/>
    <property type="match status" value="1"/>
</dbReference>
<keyword evidence="4" id="KW-0804">Transcription</keyword>
<evidence type="ECO:0000256" key="2">
    <source>
        <dbReference type="ARBA" id="ARBA00023015"/>
    </source>
</evidence>
<evidence type="ECO:0000259" key="5">
    <source>
        <dbReference type="PROSITE" id="PS50931"/>
    </source>
</evidence>
<name>A0A238IXE6_9RHOB</name>
<feature type="domain" description="HTH lysR-type" evidence="5">
    <location>
        <begin position="32"/>
        <end position="89"/>
    </location>
</feature>
<dbReference type="EMBL" id="FXXQ01000003">
    <property type="protein sequence ID" value="SMX23128.1"/>
    <property type="molecule type" value="Genomic_DNA"/>
</dbReference>
<dbReference type="GO" id="GO:0003700">
    <property type="term" value="F:DNA-binding transcription factor activity"/>
    <property type="evidence" value="ECO:0007669"/>
    <property type="project" value="InterPro"/>
</dbReference>
<gene>
    <name evidence="6" type="primary">yjiE</name>
    <name evidence="6" type="ORF">BOA8489_01231</name>
</gene>
<keyword evidence="2" id="KW-0805">Transcription regulation</keyword>
<dbReference type="InterPro" id="IPR005119">
    <property type="entry name" value="LysR_subst-bd"/>
</dbReference>
<dbReference type="Proteomes" id="UP000201838">
    <property type="component" value="Unassembled WGS sequence"/>
</dbReference>
<proteinExistence type="inferred from homology"/>
<evidence type="ECO:0000313" key="6">
    <source>
        <dbReference type="EMBL" id="SMX23128.1"/>
    </source>
</evidence>
<keyword evidence="7" id="KW-1185">Reference proteome</keyword>
<evidence type="ECO:0000256" key="1">
    <source>
        <dbReference type="ARBA" id="ARBA00009437"/>
    </source>
</evidence>
<dbReference type="SUPFAM" id="SSF46785">
    <property type="entry name" value="Winged helix' DNA-binding domain"/>
    <property type="match status" value="1"/>
</dbReference>
<evidence type="ECO:0000256" key="4">
    <source>
        <dbReference type="ARBA" id="ARBA00023163"/>
    </source>
</evidence>
<dbReference type="InterPro" id="IPR036388">
    <property type="entry name" value="WH-like_DNA-bd_sf"/>
</dbReference>
<dbReference type="PROSITE" id="PS50931">
    <property type="entry name" value="HTH_LYSR"/>
    <property type="match status" value="1"/>
</dbReference>
<dbReference type="InterPro" id="IPR036390">
    <property type="entry name" value="WH_DNA-bd_sf"/>
</dbReference>
<dbReference type="AlphaFoldDB" id="A0A238IXE6"/>
<dbReference type="Pfam" id="PF03466">
    <property type="entry name" value="LysR_substrate"/>
    <property type="match status" value="1"/>
</dbReference>
<keyword evidence="3" id="KW-0238">DNA-binding</keyword>
<protein>
    <submittedName>
        <fullName evidence="6">HTH-type transcriptional regulator YjiE</fullName>
    </submittedName>
</protein>
<dbReference type="InterPro" id="IPR000847">
    <property type="entry name" value="LysR_HTH_N"/>
</dbReference>
<dbReference type="PRINTS" id="PR00039">
    <property type="entry name" value="HTHLYSR"/>
</dbReference>
<sequence>MANSNISYNYAFFAYIDAKTGETGRNGQKSGMDLNWLVDFECLARTLNFTRASAERNITQSAFSRRIKALESWVGLPLVNRDTYPVQLTEAGIQFLPVAVEVVGHLSESRQTIRDADRGDRQFIRFSALHTISVNYLAARIEIMQRSTPGLRTRVISDSLSTCCDLLAAGAVDILLCYYHHSVSPTIDERTFARKDLEIDPLIPVAAAGPAKAQGWELERPGTEPIPYLAYEPSSFLGMVVENTVGKRNLNVETIYVDSLVETIKRRVMRGGGFAWLPETSVSDELLNRTLVPIGGADWSTSLTISAFADPGAIEQSARDIWDQL</sequence>
<dbReference type="Gene3D" id="1.10.10.10">
    <property type="entry name" value="Winged helix-like DNA-binding domain superfamily/Winged helix DNA-binding domain"/>
    <property type="match status" value="1"/>
</dbReference>
<dbReference type="PANTHER" id="PTHR30126">
    <property type="entry name" value="HTH-TYPE TRANSCRIPTIONAL REGULATOR"/>
    <property type="match status" value="1"/>
</dbReference>
<dbReference type="SUPFAM" id="SSF53850">
    <property type="entry name" value="Periplasmic binding protein-like II"/>
    <property type="match status" value="1"/>
</dbReference>
<evidence type="ECO:0000313" key="7">
    <source>
        <dbReference type="Proteomes" id="UP000201838"/>
    </source>
</evidence>
<organism evidence="6 7">
    <name type="scientific">Boseongicola aestuarii</name>
    <dbReference type="NCBI Taxonomy" id="1470561"/>
    <lineage>
        <taxon>Bacteria</taxon>
        <taxon>Pseudomonadati</taxon>
        <taxon>Pseudomonadota</taxon>
        <taxon>Alphaproteobacteria</taxon>
        <taxon>Rhodobacterales</taxon>
        <taxon>Paracoccaceae</taxon>
        <taxon>Boseongicola</taxon>
    </lineage>
</organism>
<comment type="similarity">
    <text evidence="1">Belongs to the LysR transcriptional regulatory family.</text>
</comment>
<reference evidence="6 7" key="1">
    <citation type="submission" date="2017-05" db="EMBL/GenBank/DDBJ databases">
        <authorList>
            <person name="Song R."/>
            <person name="Chenine A.L."/>
            <person name="Ruprecht R.M."/>
        </authorList>
    </citation>
    <scope>NUCLEOTIDE SEQUENCE [LARGE SCALE GENOMIC DNA]</scope>
    <source>
        <strain evidence="6 7">CECT 8489</strain>
    </source>
</reference>
<evidence type="ECO:0000256" key="3">
    <source>
        <dbReference type="ARBA" id="ARBA00023125"/>
    </source>
</evidence>
<dbReference type="GO" id="GO:0000976">
    <property type="term" value="F:transcription cis-regulatory region binding"/>
    <property type="evidence" value="ECO:0007669"/>
    <property type="project" value="TreeGrafter"/>
</dbReference>